<dbReference type="EMBL" id="GGEC01089894">
    <property type="protein sequence ID" value="MBX70378.1"/>
    <property type="molecule type" value="Transcribed_RNA"/>
</dbReference>
<dbReference type="AlphaFoldDB" id="A0A2P2QTW8"/>
<name>A0A2P2QTW8_RHIMU</name>
<organism evidence="1">
    <name type="scientific">Rhizophora mucronata</name>
    <name type="common">Asiatic mangrove</name>
    <dbReference type="NCBI Taxonomy" id="61149"/>
    <lineage>
        <taxon>Eukaryota</taxon>
        <taxon>Viridiplantae</taxon>
        <taxon>Streptophyta</taxon>
        <taxon>Embryophyta</taxon>
        <taxon>Tracheophyta</taxon>
        <taxon>Spermatophyta</taxon>
        <taxon>Magnoliopsida</taxon>
        <taxon>eudicotyledons</taxon>
        <taxon>Gunneridae</taxon>
        <taxon>Pentapetalae</taxon>
        <taxon>rosids</taxon>
        <taxon>fabids</taxon>
        <taxon>Malpighiales</taxon>
        <taxon>Rhizophoraceae</taxon>
        <taxon>Rhizophora</taxon>
    </lineage>
</organism>
<accession>A0A2P2QTW8</accession>
<proteinExistence type="predicted"/>
<protein>
    <submittedName>
        <fullName evidence="1">Uncharacterized protein</fullName>
    </submittedName>
</protein>
<sequence length="29" mass="3387">MSAPQASWILVELSIGREVLYFQTQLLRH</sequence>
<reference evidence="1" key="1">
    <citation type="submission" date="2018-02" db="EMBL/GenBank/DDBJ databases">
        <title>Rhizophora mucronata_Transcriptome.</title>
        <authorList>
            <person name="Meera S.P."/>
            <person name="Sreeshan A."/>
            <person name="Augustine A."/>
        </authorList>
    </citation>
    <scope>NUCLEOTIDE SEQUENCE</scope>
    <source>
        <tissue evidence="1">Leaf</tissue>
    </source>
</reference>
<evidence type="ECO:0000313" key="1">
    <source>
        <dbReference type="EMBL" id="MBX70378.1"/>
    </source>
</evidence>